<feature type="transmembrane region" description="Helical" evidence="1">
    <location>
        <begin position="35"/>
        <end position="57"/>
    </location>
</feature>
<feature type="transmembrane region" description="Helical" evidence="1">
    <location>
        <begin position="69"/>
        <end position="87"/>
    </location>
</feature>
<reference evidence="2 3" key="1">
    <citation type="submission" date="2021-11" db="EMBL/GenBank/DDBJ databases">
        <title>Draft genome sequence of Actinomycetospora sp. SF1 isolated from the rhizosphere soil.</title>
        <authorList>
            <person name="Duangmal K."/>
            <person name="Chantavorakit T."/>
        </authorList>
    </citation>
    <scope>NUCLEOTIDE SEQUENCE [LARGE SCALE GENOMIC DNA]</scope>
    <source>
        <strain evidence="2 3">TBRC 5722</strain>
    </source>
</reference>
<protein>
    <submittedName>
        <fullName evidence="2">GAP family protein</fullName>
    </submittedName>
</protein>
<dbReference type="Pfam" id="PF11139">
    <property type="entry name" value="SfLAP"/>
    <property type="match status" value="1"/>
</dbReference>
<evidence type="ECO:0000313" key="3">
    <source>
        <dbReference type="Proteomes" id="UP001199469"/>
    </source>
</evidence>
<dbReference type="EMBL" id="JAJNDB010000004">
    <property type="protein sequence ID" value="MCD2195440.1"/>
    <property type="molecule type" value="Genomic_DNA"/>
</dbReference>
<feature type="transmembrane region" description="Helical" evidence="1">
    <location>
        <begin position="155"/>
        <end position="177"/>
    </location>
</feature>
<dbReference type="Proteomes" id="UP001199469">
    <property type="component" value="Unassembled WGS sequence"/>
</dbReference>
<feature type="transmembrane region" description="Helical" evidence="1">
    <location>
        <begin position="198"/>
        <end position="219"/>
    </location>
</feature>
<comment type="caution">
    <text evidence="2">The sequence shown here is derived from an EMBL/GenBank/DDBJ whole genome shotgun (WGS) entry which is preliminary data.</text>
</comment>
<keyword evidence="3" id="KW-1185">Reference proteome</keyword>
<accession>A0ABS8PD98</accession>
<keyword evidence="1" id="KW-1133">Transmembrane helix</keyword>
<organism evidence="2 3">
    <name type="scientific">Actinomycetospora endophytica</name>
    <dbReference type="NCBI Taxonomy" id="2291215"/>
    <lineage>
        <taxon>Bacteria</taxon>
        <taxon>Bacillati</taxon>
        <taxon>Actinomycetota</taxon>
        <taxon>Actinomycetes</taxon>
        <taxon>Pseudonocardiales</taxon>
        <taxon>Pseudonocardiaceae</taxon>
        <taxon>Actinomycetospora</taxon>
    </lineage>
</organism>
<name>A0ABS8PD98_9PSEU</name>
<evidence type="ECO:0000313" key="2">
    <source>
        <dbReference type="EMBL" id="MCD2195440.1"/>
    </source>
</evidence>
<dbReference type="InterPro" id="IPR021315">
    <property type="entry name" value="Gap/Sap"/>
</dbReference>
<keyword evidence="1" id="KW-0812">Transmembrane</keyword>
<keyword evidence="1" id="KW-0472">Membrane</keyword>
<proteinExistence type="predicted"/>
<sequence>MSTEAALLGVISAFRATPLAVIYGLLLAPRPARLLLAYTLAGLFVSLAVGIAVVAGFHESAPSRDAGTTRMVIDLVLGVVALGYAAGRAAGRFAGDPTSSRDPLGGALGARLRRPSTLVAGAAGGLTNLPGLFYIAGLVAILQTEPSGPNGVVQVLIYNVLRFAVPLAALVAASVNPARTRELTDALHAWGTRHSGRLVVGVCAVAGLFLAVKGLTGLLG</sequence>
<dbReference type="RefSeq" id="WP_230736561.1">
    <property type="nucleotide sequence ID" value="NZ_JAJNDB010000004.1"/>
</dbReference>
<feature type="transmembrane region" description="Helical" evidence="1">
    <location>
        <begin position="6"/>
        <end position="28"/>
    </location>
</feature>
<gene>
    <name evidence="2" type="ORF">LQ327_18885</name>
</gene>
<feature type="transmembrane region" description="Helical" evidence="1">
    <location>
        <begin position="118"/>
        <end position="143"/>
    </location>
</feature>
<evidence type="ECO:0000256" key="1">
    <source>
        <dbReference type="SAM" id="Phobius"/>
    </source>
</evidence>